<gene>
    <name evidence="10" type="ORF">MNBD_IGNAVI01-1667</name>
</gene>
<dbReference type="GO" id="GO:0016757">
    <property type="term" value="F:glycosyltransferase activity"/>
    <property type="evidence" value="ECO:0007669"/>
    <property type="project" value="UniProtKB-KW"/>
</dbReference>
<dbReference type="SUPFAM" id="SSF53448">
    <property type="entry name" value="Nucleotide-diphospho-sugar transferases"/>
    <property type="match status" value="1"/>
</dbReference>
<dbReference type="Gene3D" id="3.90.550.10">
    <property type="entry name" value="Spore Coat Polysaccharide Biosynthesis Protein SpsA, Chain A"/>
    <property type="match status" value="1"/>
</dbReference>
<name>A0A3B1CNS8_9ZZZZ</name>
<dbReference type="InterPro" id="IPR029044">
    <property type="entry name" value="Nucleotide-diphossugar_trans"/>
</dbReference>
<keyword evidence="5 9" id="KW-1133">Transmembrane helix</keyword>
<dbReference type="PANTHER" id="PTHR32044">
    <property type="entry name" value="GLUCOMANNAN 4-BETA-MANNOSYLTRANSFERASE 9"/>
    <property type="match status" value="1"/>
</dbReference>
<dbReference type="AlphaFoldDB" id="A0A3B1CNS8"/>
<evidence type="ECO:0000256" key="8">
    <source>
        <dbReference type="ARBA" id="ARBA00023316"/>
    </source>
</evidence>
<dbReference type="Pfam" id="PF13641">
    <property type="entry name" value="Glyco_tranf_2_3"/>
    <property type="match status" value="1"/>
</dbReference>
<dbReference type="EMBL" id="UOGD01000303">
    <property type="protein sequence ID" value="VAX25608.1"/>
    <property type="molecule type" value="Genomic_DNA"/>
</dbReference>
<keyword evidence="6" id="KW-0333">Golgi apparatus</keyword>
<evidence type="ECO:0000256" key="4">
    <source>
        <dbReference type="ARBA" id="ARBA00022692"/>
    </source>
</evidence>
<feature type="transmembrane region" description="Helical" evidence="9">
    <location>
        <begin position="286"/>
        <end position="304"/>
    </location>
</feature>
<sequence>MLYYRGKYGIKTPPKNDSLTLDKKVTIQLPVFNEKYVVERLINTVCELDYPKENLEIQVLDDSTDETVDILKRLVKQKRDEGFNIVSLHRDNREGFKAGALSEGLKTAAGEFIAIFDADFIPRKDFLKETLSYFTSDKIGMVQTRWEHLNKDFSLLTKIQAFALNAHFVIEQPVRNNAGFFINFNGTSGVIRKKCIEDAGGWQGDTITEDLDLSYRAQLKEWKFIYLKDYTTPAELPIEMNSLRAQQFRWTKGAIETAKKLLLKVWKSKISLRVKLQSTFHLTNNLVFPFILLVGILNIPIILIKHTGEYDSLFNWMSIFILAFISSYLLYYKAQEEDRQNWFKRILFFPLFLAGSMGLSVNNTKAVFEGMFNFKSEFVRTPKYLSLALKERKVWNEYLPKTAPLLLVTEFLFFLYSLLGVVLSVYLLNLTAFFFNLLFFIGFGIVSVLSLKESLFNKNIISRK</sequence>
<dbReference type="PANTHER" id="PTHR32044:SF80">
    <property type="entry name" value="XYLOGLUCAN GLYCOSYLTRANSFERASE 2-RELATED"/>
    <property type="match status" value="1"/>
</dbReference>
<reference evidence="10" key="1">
    <citation type="submission" date="2018-06" db="EMBL/GenBank/DDBJ databases">
        <authorList>
            <person name="Zhirakovskaya E."/>
        </authorList>
    </citation>
    <scope>NUCLEOTIDE SEQUENCE</scope>
</reference>
<evidence type="ECO:0000256" key="1">
    <source>
        <dbReference type="ARBA" id="ARBA00004653"/>
    </source>
</evidence>
<evidence type="ECO:0000256" key="3">
    <source>
        <dbReference type="ARBA" id="ARBA00022679"/>
    </source>
</evidence>
<keyword evidence="4 9" id="KW-0812">Transmembrane</keyword>
<dbReference type="GO" id="GO:0000139">
    <property type="term" value="C:Golgi membrane"/>
    <property type="evidence" value="ECO:0007669"/>
    <property type="project" value="UniProtKB-SubCell"/>
</dbReference>
<keyword evidence="2" id="KW-0328">Glycosyltransferase</keyword>
<protein>
    <submittedName>
        <fullName evidence="10">Glycosyltransferase</fullName>
    </submittedName>
</protein>
<dbReference type="FunFam" id="3.90.550.10:FF:000057">
    <property type="entry name" value="Glycosyltransferase-like protein, family 2"/>
    <property type="match status" value="1"/>
</dbReference>
<feature type="transmembrane region" description="Helical" evidence="9">
    <location>
        <begin position="313"/>
        <end position="330"/>
    </location>
</feature>
<evidence type="ECO:0000256" key="2">
    <source>
        <dbReference type="ARBA" id="ARBA00022676"/>
    </source>
</evidence>
<keyword evidence="8" id="KW-0961">Cell wall biogenesis/degradation</keyword>
<dbReference type="CDD" id="cd06437">
    <property type="entry name" value="CESA_CaSu_A2"/>
    <property type="match status" value="1"/>
</dbReference>
<comment type="subcellular location">
    <subcellularLocation>
        <location evidence="1">Golgi apparatus membrane</location>
        <topology evidence="1">Multi-pass membrane protein</topology>
    </subcellularLocation>
</comment>
<proteinExistence type="predicted"/>
<evidence type="ECO:0000313" key="10">
    <source>
        <dbReference type="EMBL" id="VAX25608.1"/>
    </source>
</evidence>
<evidence type="ECO:0000256" key="5">
    <source>
        <dbReference type="ARBA" id="ARBA00022989"/>
    </source>
</evidence>
<feature type="transmembrane region" description="Helical" evidence="9">
    <location>
        <begin position="433"/>
        <end position="451"/>
    </location>
</feature>
<evidence type="ECO:0000256" key="9">
    <source>
        <dbReference type="SAM" id="Phobius"/>
    </source>
</evidence>
<feature type="transmembrane region" description="Helical" evidence="9">
    <location>
        <begin position="342"/>
        <end position="361"/>
    </location>
</feature>
<evidence type="ECO:0000256" key="7">
    <source>
        <dbReference type="ARBA" id="ARBA00023136"/>
    </source>
</evidence>
<keyword evidence="7 9" id="KW-0472">Membrane</keyword>
<dbReference type="GO" id="GO:0071555">
    <property type="term" value="P:cell wall organization"/>
    <property type="evidence" value="ECO:0007669"/>
    <property type="project" value="UniProtKB-KW"/>
</dbReference>
<feature type="transmembrane region" description="Helical" evidence="9">
    <location>
        <begin position="405"/>
        <end position="427"/>
    </location>
</feature>
<organism evidence="10">
    <name type="scientific">hydrothermal vent metagenome</name>
    <dbReference type="NCBI Taxonomy" id="652676"/>
    <lineage>
        <taxon>unclassified sequences</taxon>
        <taxon>metagenomes</taxon>
        <taxon>ecological metagenomes</taxon>
    </lineage>
</organism>
<accession>A0A3B1CNS8</accession>
<keyword evidence="3 10" id="KW-0808">Transferase</keyword>
<evidence type="ECO:0000256" key="6">
    <source>
        <dbReference type="ARBA" id="ARBA00023034"/>
    </source>
</evidence>